<evidence type="ECO:0000313" key="1">
    <source>
        <dbReference type="EMBL" id="SVD55654.1"/>
    </source>
</evidence>
<name>A0A382WAJ4_9ZZZZ</name>
<dbReference type="AlphaFoldDB" id="A0A382WAJ4"/>
<feature type="non-terminal residue" evidence="1">
    <location>
        <position position="1"/>
    </location>
</feature>
<gene>
    <name evidence="1" type="ORF">METZ01_LOCUS408508</name>
</gene>
<sequence length="126" mass="13528">ELASLLMITEQLPNLVETQVKAISNLKIDQVTVWDSAGGSKSGNGNSTANFLSGLAGALPPIHKLTENVGIKLPEFLGSISEQSEGSEESGEFLESVETIVTRLSEIENELSRYLHDHPAPDPDLD</sequence>
<reference evidence="1" key="1">
    <citation type="submission" date="2018-05" db="EMBL/GenBank/DDBJ databases">
        <authorList>
            <person name="Lanie J.A."/>
            <person name="Ng W.-L."/>
            <person name="Kazmierczak K.M."/>
            <person name="Andrzejewski T.M."/>
            <person name="Davidsen T.M."/>
            <person name="Wayne K.J."/>
            <person name="Tettelin H."/>
            <person name="Glass J.I."/>
            <person name="Rusch D."/>
            <person name="Podicherti R."/>
            <person name="Tsui H.-C.T."/>
            <person name="Winkler M.E."/>
        </authorList>
    </citation>
    <scope>NUCLEOTIDE SEQUENCE</scope>
</reference>
<accession>A0A382WAJ4</accession>
<organism evidence="1">
    <name type="scientific">marine metagenome</name>
    <dbReference type="NCBI Taxonomy" id="408172"/>
    <lineage>
        <taxon>unclassified sequences</taxon>
        <taxon>metagenomes</taxon>
        <taxon>ecological metagenomes</taxon>
    </lineage>
</organism>
<protein>
    <submittedName>
        <fullName evidence="1">Uncharacterized protein</fullName>
    </submittedName>
</protein>
<dbReference type="EMBL" id="UINC01158226">
    <property type="protein sequence ID" value="SVD55654.1"/>
    <property type="molecule type" value="Genomic_DNA"/>
</dbReference>
<proteinExistence type="predicted"/>